<name>A0A1H3W8J8_9ACTO</name>
<dbReference type="InterPro" id="IPR056003">
    <property type="entry name" value="CT398_CC_hairpin"/>
</dbReference>
<dbReference type="AlphaFoldDB" id="A0A1H3W8J8"/>
<protein>
    <recommendedName>
        <fullName evidence="1">CT398-like coiled coil hairpin domain-containing protein</fullName>
    </recommendedName>
</protein>
<dbReference type="Gene3D" id="1.10.287.1490">
    <property type="match status" value="1"/>
</dbReference>
<reference evidence="3" key="1">
    <citation type="submission" date="2016-10" db="EMBL/GenBank/DDBJ databases">
        <authorList>
            <person name="Varghese N."/>
            <person name="Submissions S."/>
        </authorList>
    </citation>
    <scope>NUCLEOTIDE SEQUENCE [LARGE SCALE GENOMIC DNA]</scope>
    <source>
        <strain evidence="3">KPR-1</strain>
    </source>
</reference>
<dbReference type="RefSeq" id="WP_092561365.1">
    <property type="nucleotide sequence ID" value="NZ_FNQV01000002.1"/>
</dbReference>
<feature type="domain" description="CT398-like coiled coil hairpin" evidence="1">
    <location>
        <begin position="15"/>
        <end position="194"/>
    </location>
</feature>
<evidence type="ECO:0000259" key="1">
    <source>
        <dbReference type="Pfam" id="PF24481"/>
    </source>
</evidence>
<sequence>MTTAQPADQQLLIALQEQDRLLARLAAERRKLPILAKLDELREAEGQLGRERIAAETALADARREVSFAEGEVQIVRTRRERQQKVLDSGALAPKDLGNLQSELANLAARQSELEDAELAAMENLEARQSQLDAVGERATTIETEIAAASEQAEREGGEVESRIAKAEADRETIAEKIPDDVLSLYDEVRARTGGLAVVELHGQVTSPVTLDFSLAELDAIRSTPADEVYVSDEHEYIIVRMS</sequence>
<dbReference type="Proteomes" id="UP000199288">
    <property type="component" value="Unassembled WGS sequence"/>
</dbReference>
<evidence type="ECO:0000313" key="3">
    <source>
        <dbReference type="Proteomes" id="UP000199288"/>
    </source>
</evidence>
<accession>A0A1H3W8J8</accession>
<evidence type="ECO:0000313" key="2">
    <source>
        <dbReference type="EMBL" id="SDZ83425.1"/>
    </source>
</evidence>
<gene>
    <name evidence="2" type="ORF">SAMN02910418_00335</name>
</gene>
<keyword evidence="3" id="KW-1185">Reference proteome</keyword>
<dbReference type="OrthoDB" id="9784388at2"/>
<dbReference type="EMBL" id="FNQV01000002">
    <property type="protein sequence ID" value="SDZ83425.1"/>
    <property type="molecule type" value="Genomic_DNA"/>
</dbReference>
<organism evidence="2 3">
    <name type="scientific">Bowdeniella nasicola</name>
    <dbReference type="NCBI Taxonomy" id="208480"/>
    <lineage>
        <taxon>Bacteria</taxon>
        <taxon>Bacillati</taxon>
        <taxon>Actinomycetota</taxon>
        <taxon>Actinomycetes</taxon>
        <taxon>Actinomycetales</taxon>
        <taxon>Actinomycetaceae</taxon>
        <taxon>Bowdeniella</taxon>
    </lineage>
</organism>
<dbReference type="Pfam" id="PF24481">
    <property type="entry name" value="CT398_CC"/>
    <property type="match status" value="1"/>
</dbReference>
<proteinExistence type="predicted"/>